<keyword evidence="5 6" id="KW-0472">Membrane</keyword>
<dbReference type="InterPro" id="IPR019402">
    <property type="entry name" value="CWH43_N"/>
</dbReference>
<dbReference type="GO" id="GO:0012505">
    <property type="term" value="C:endomembrane system"/>
    <property type="evidence" value="ECO:0007669"/>
    <property type="project" value="UniProtKB-SubCell"/>
</dbReference>
<evidence type="ECO:0000256" key="3">
    <source>
        <dbReference type="ARBA" id="ARBA00022692"/>
    </source>
</evidence>
<sequence length="280" mass="31095">MIVSSRSIRLIPVIWPVLVCITIITPYIIAISLGHVYPFLPSISKAASFEPQASLFGALMTLVAFLGLAMMVARYVQVQAVPSDLECEFSSKIIRLNKVGLRFGISCLIGVVLVASVRSSAEVVIFVAGRRESGPPLEKLHDAATVFLLVSAIPYLWFQTAITFFTVKMGLHSKWVFIFRLVVSCTMTCTGIGYPFFYWFSTTKLQTGSSEAFWSPDDGGYALHLFSTIGEWVACLCLALFPASFYQEFKTFSLEIYHVKVKELTDSKKSDYVKIGTNDD</sequence>
<evidence type="ECO:0000259" key="7">
    <source>
        <dbReference type="Pfam" id="PF10277"/>
    </source>
</evidence>
<organism evidence="8 9">
    <name type="scientific">Pocillopora meandrina</name>
    <dbReference type="NCBI Taxonomy" id="46732"/>
    <lineage>
        <taxon>Eukaryota</taxon>
        <taxon>Metazoa</taxon>
        <taxon>Cnidaria</taxon>
        <taxon>Anthozoa</taxon>
        <taxon>Hexacorallia</taxon>
        <taxon>Scleractinia</taxon>
        <taxon>Astrocoeniina</taxon>
        <taxon>Pocilloporidae</taxon>
        <taxon>Pocillopora</taxon>
    </lineage>
</organism>
<dbReference type="AlphaFoldDB" id="A0AAU9WG93"/>
<feature type="transmembrane region" description="Helical" evidence="6">
    <location>
        <begin position="221"/>
        <end position="241"/>
    </location>
</feature>
<evidence type="ECO:0000313" key="9">
    <source>
        <dbReference type="Proteomes" id="UP001159428"/>
    </source>
</evidence>
<evidence type="ECO:0000313" key="8">
    <source>
        <dbReference type="EMBL" id="CAH3113988.1"/>
    </source>
</evidence>
<feature type="transmembrane region" description="Helical" evidence="6">
    <location>
        <begin position="143"/>
        <end position="165"/>
    </location>
</feature>
<dbReference type="InterPro" id="IPR050911">
    <property type="entry name" value="DRAM/TMEM150_Autophagy_Mod"/>
</dbReference>
<keyword evidence="4 6" id="KW-1133">Transmembrane helix</keyword>
<feature type="transmembrane region" description="Helical" evidence="6">
    <location>
        <begin position="12"/>
        <end position="33"/>
    </location>
</feature>
<evidence type="ECO:0000256" key="2">
    <source>
        <dbReference type="ARBA" id="ARBA00006565"/>
    </source>
</evidence>
<comment type="similarity">
    <text evidence="2">Belongs to the DRAM/TMEM150 family.</text>
</comment>
<evidence type="ECO:0000256" key="6">
    <source>
        <dbReference type="SAM" id="Phobius"/>
    </source>
</evidence>
<feature type="domain" description="CWH43-like N-terminal" evidence="7">
    <location>
        <begin position="9"/>
        <end position="251"/>
    </location>
</feature>
<dbReference type="EMBL" id="CALNXJ010000014">
    <property type="protein sequence ID" value="CAH3113988.1"/>
    <property type="molecule type" value="Genomic_DNA"/>
</dbReference>
<dbReference type="PANTHER" id="PTHR21324">
    <property type="entry name" value="FASTING-INDUCIBLE INTEGRAL MEMBRANE PROTEIN TM6P1-RELATED"/>
    <property type="match status" value="1"/>
</dbReference>
<gene>
    <name evidence="8" type="ORF">PMEA_00005984</name>
</gene>
<comment type="caution">
    <text evidence="8">The sequence shown here is derived from an EMBL/GenBank/DDBJ whole genome shotgun (WGS) entry which is preliminary data.</text>
</comment>
<comment type="subcellular location">
    <subcellularLocation>
        <location evidence="1">Endomembrane system</location>
        <topology evidence="1">Multi-pass membrane protein</topology>
    </subcellularLocation>
</comment>
<name>A0AAU9WG93_9CNID</name>
<dbReference type="Proteomes" id="UP001159428">
    <property type="component" value="Unassembled WGS sequence"/>
</dbReference>
<dbReference type="PANTHER" id="PTHR21324:SF2">
    <property type="entry name" value="EG:22E5.9 PROTEIN"/>
    <property type="match status" value="1"/>
</dbReference>
<evidence type="ECO:0000256" key="4">
    <source>
        <dbReference type="ARBA" id="ARBA00022989"/>
    </source>
</evidence>
<feature type="transmembrane region" description="Helical" evidence="6">
    <location>
        <begin position="177"/>
        <end position="201"/>
    </location>
</feature>
<feature type="transmembrane region" description="Helical" evidence="6">
    <location>
        <begin position="53"/>
        <end position="73"/>
    </location>
</feature>
<keyword evidence="9" id="KW-1185">Reference proteome</keyword>
<evidence type="ECO:0000256" key="5">
    <source>
        <dbReference type="ARBA" id="ARBA00023136"/>
    </source>
</evidence>
<protein>
    <recommendedName>
        <fullName evidence="7">CWH43-like N-terminal domain-containing protein</fullName>
    </recommendedName>
</protein>
<evidence type="ECO:0000256" key="1">
    <source>
        <dbReference type="ARBA" id="ARBA00004127"/>
    </source>
</evidence>
<proteinExistence type="inferred from homology"/>
<accession>A0AAU9WG93</accession>
<reference evidence="8 9" key="1">
    <citation type="submission" date="2022-05" db="EMBL/GenBank/DDBJ databases">
        <authorList>
            <consortium name="Genoscope - CEA"/>
            <person name="William W."/>
        </authorList>
    </citation>
    <scope>NUCLEOTIDE SEQUENCE [LARGE SCALE GENOMIC DNA]</scope>
</reference>
<dbReference type="Pfam" id="PF10277">
    <property type="entry name" value="Frag1"/>
    <property type="match status" value="1"/>
</dbReference>
<feature type="transmembrane region" description="Helical" evidence="6">
    <location>
        <begin position="99"/>
        <end position="117"/>
    </location>
</feature>
<keyword evidence="3 6" id="KW-0812">Transmembrane</keyword>